<dbReference type="InterPro" id="IPR006768">
    <property type="entry name" value="Cwf19-like_C_dom-1"/>
</dbReference>
<evidence type="ECO:0000256" key="3">
    <source>
        <dbReference type="SAM" id="MobiDB-lite"/>
    </source>
</evidence>
<evidence type="ECO:0008006" key="8">
    <source>
        <dbReference type="Google" id="ProtNLM"/>
    </source>
</evidence>
<dbReference type="InterPro" id="IPR040194">
    <property type="entry name" value="Cwf19-like"/>
</dbReference>
<dbReference type="SUPFAM" id="SSF54197">
    <property type="entry name" value="HIT-like"/>
    <property type="match status" value="1"/>
</dbReference>
<dbReference type="SUPFAM" id="SSF54928">
    <property type="entry name" value="RNA-binding domain, RBD"/>
    <property type="match status" value="1"/>
</dbReference>
<evidence type="ECO:0000256" key="2">
    <source>
        <dbReference type="ARBA" id="ARBA00008209"/>
    </source>
</evidence>
<gene>
    <name evidence="6" type="ORF">NMOB1V02_LOCUS2652</name>
</gene>
<comment type="similarity">
    <text evidence="2">Belongs to the RCAN family.</text>
</comment>
<dbReference type="AlphaFoldDB" id="A0A7R9BJ92"/>
<dbReference type="Gene3D" id="3.30.428.10">
    <property type="entry name" value="HIT-like"/>
    <property type="match status" value="1"/>
</dbReference>
<evidence type="ECO:0000259" key="5">
    <source>
        <dbReference type="Pfam" id="PF04677"/>
    </source>
</evidence>
<feature type="compositionally biased region" description="Basic and acidic residues" evidence="3">
    <location>
        <begin position="428"/>
        <end position="455"/>
    </location>
</feature>
<dbReference type="GO" id="GO:0003676">
    <property type="term" value="F:nucleic acid binding"/>
    <property type="evidence" value="ECO:0007669"/>
    <property type="project" value="InterPro"/>
</dbReference>
<protein>
    <recommendedName>
        <fullName evidence="8">CWF19-like protein 2</fullName>
    </recommendedName>
</protein>
<dbReference type="GO" id="GO:0071014">
    <property type="term" value="C:post-mRNA release spliceosomal complex"/>
    <property type="evidence" value="ECO:0007669"/>
    <property type="project" value="TreeGrafter"/>
</dbReference>
<dbReference type="InterPro" id="IPR035979">
    <property type="entry name" value="RBD_domain_sf"/>
</dbReference>
<dbReference type="Proteomes" id="UP000678499">
    <property type="component" value="Unassembled WGS sequence"/>
</dbReference>
<dbReference type="EMBL" id="OA882345">
    <property type="protein sequence ID" value="CAD7274832.1"/>
    <property type="molecule type" value="Genomic_DNA"/>
</dbReference>
<dbReference type="PANTHER" id="PTHR12072:SF5">
    <property type="entry name" value="CWF19-LIKE PROTEIN 2"/>
    <property type="match status" value="1"/>
</dbReference>
<reference evidence="6" key="1">
    <citation type="submission" date="2020-11" db="EMBL/GenBank/DDBJ databases">
        <authorList>
            <person name="Tran Van P."/>
        </authorList>
    </citation>
    <scope>NUCLEOTIDE SEQUENCE</scope>
</reference>
<proteinExistence type="inferred from homology"/>
<dbReference type="Gene3D" id="3.30.70.330">
    <property type="match status" value="1"/>
</dbReference>
<dbReference type="Pfam" id="PF04847">
    <property type="entry name" value="Calcipressin"/>
    <property type="match status" value="1"/>
</dbReference>
<evidence type="ECO:0000256" key="1">
    <source>
        <dbReference type="ARBA" id="ARBA00006795"/>
    </source>
</evidence>
<feature type="region of interest" description="Disordered" evidence="3">
    <location>
        <begin position="634"/>
        <end position="658"/>
    </location>
</feature>
<feature type="compositionally biased region" description="Basic residues" evidence="3">
    <location>
        <begin position="264"/>
        <end position="280"/>
    </location>
</feature>
<feature type="compositionally biased region" description="Acidic residues" evidence="3">
    <location>
        <begin position="508"/>
        <end position="518"/>
    </location>
</feature>
<feature type="domain" description="Cwf19-like C-terminal" evidence="5">
    <location>
        <begin position="678"/>
        <end position="800"/>
    </location>
</feature>
<sequence length="907" mass="102800">MNSGNIRESFMDVDASEHAEMMETVGDEEYYADLSDSLILTNLPSSIFVMDDARVKLEEILRSYDESVSVLYFKSFRRARVTFSTSWKAAFARIHLNGVTILGSEVGCFMAQPRMNSKEQEEDSTGHLKPPKPEKQFLISPPASPPVDWEQSHESEPTINYDLLRAVTQLTPGESHELHPPSEEHPAIIVHVCEDESGEGEVLVIGVLNELQRRYWGQYIVPTLIFATRMSSDSESSSSSSGEDAENDRIKYLKAKIAKLERKKKKIDRKEKKLQKKGKKKDKDVEPNVDVKSAREEWMTAGDIDNAAFPCFSLAEVKAERKKEREERLYQTDASYRSRVESRKLMENPGTHARELNPYWKDGGTGLPAEDPSSSSKSSIGDGGSSWLRRAFRRAKEMAEEQGKPLEEIIAERWGSVEKLQKMMSAAEGRDVRLNLESRPKSSHKDSNRYKRPSDADASSGKPAVSSRSSGTRGWKKRKSPEPESDSKRSPERAELSSRPTSRKGEIEEPNMETEDDYLLTPKELNALGAKILRAELMGDKATAAKLQAKLDKAREMSAGKRIVVADQTPRDVQKVPTRMTAEMQKYKFDDKNSLHSIFVTEKNLTDAGDGDRALFNKMSARAAKSAALGVEERVQPDEWDEDGTAVEKSAKTAKREAKEAMRSELAEKKRMEAIDRIQQKQLETCRRCFHSSRMIKHLMIAMGSFTYLSVPGFQSLVDGHCLISPLSHVPSSLTADENEWEEIKNFAKSLVRMFQDRGEDCVFFEYFAGDKSKAGFPHLTIECVPLPRELGDQAPIYFKKALMECETEWSQNKKVVDIPRGRDVRSVIPRGLPYFFISLAWDEIGFAHVIEDLETFPRNFAQEIIGGMLELDPRLWRKPFWEPVDAQFEKVEAFSKGYSNYDWTAK</sequence>
<dbReference type="InterPro" id="IPR012677">
    <property type="entry name" value="Nucleotide-bd_a/b_plait_sf"/>
</dbReference>
<feature type="region of interest" description="Disordered" evidence="3">
    <location>
        <begin position="264"/>
        <end position="290"/>
    </location>
</feature>
<organism evidence="6">
    <name type="scientific">Notodromas monacha</name>
    <dbReference type="NCBI Taxonomy" id="399045"/>
    <lineage>
        <taxon>Eukaryota</taxon>
        <taxon>Metazoa</taxon>
        <taxon>Ecdysozoa</taxon>
        <taxon>Arthropoda</taxon>
        <taxon>Crustacea</taxon>
        <taxon>Oligostraca</taxon>
        <taxon>Ostracoda</taxon>
        <taxon>Podocopa</taxon>
        <taxon>Podocopida</taxon>
        <taxon>Cypridocopina</taxon>
        <taxon>Cypridoidea</taxon>
        <taxon>Cyprididae</taxon>
        <taxon>Notodromas</taxon>
    </lineage>
</organism>
<dbReference type="PANTHER" id="PTHR12072">
    <property type="entry name" value="CWF19, CELL CYCLE CONTROL PROTEIN"/>
    <property type="match status" value="1"/>
</dbReference>
<dbReference type="GO" id="GO:0000398">
    <property type="term" value="P:mRNA splicing, via spliceosome"/>
    <property type="evidence" value="ECO:0007669"/>
    <property type="project" value="TreeGrafter"/>
</dbReference>
<dbReference type="Pfam" id="PF04677">
    <property type="entry name" value="CwfJ_C_1"/>
    <property type="match status" value="1"/>
</dbReference>
<comment type="similarity">
    <text evidence="1">Belongs to the CWF19 family.</text>
</comment>
<feature type="compositionally biased region" description="Basic and acidic residues" evidence="3">
    <location>
        <begin position="649"/>
        <end position="658"/>
    </location>
</feature>
<feature type="compositionally biased region" description="Basic and acidic residues" evidence="3">
    <location>
        <begin position="480"/>
        <end position="496"/>
    </location>
</feature>
<feature type="region of interest" description="Disordered" evidence="3">
    <location>
        <begin position="115"/>
        <end position="154"/>
    </location>
</feature>
<evidence type="ECO:0000259" key="4">
    <source>
        <dbReference type="Pfam" id="PF04676"/>
    </source>
</evidence>
<keyword evidence="7" id="KW-1185">Reference proteome</keyword>
<accession>A0A7R9BJ92</accession>
<dbReference type="OrthoDB" id="2113965at2759"/>
<name>A0A7R9BJ92_9CRUS</name>
<dbReference type="InterPro" id="IPR006931">
    <property type="entry name" value="Calcipressin"/>
</dbReference>
<dbReference type="InterPro" id="IPR006767">
    <property type="entry name" value="Cwf19-like_C_dom-2"/>
</dbReference>
<feature type="region of interest" description="Disordered" evidence="3">
    <location>
        <begin position="341"/>
        <end position="386"/>
    </location>
</feature>
<dbReference type="CDD" id="cd12434">
    <property type="entry name" value="RRM_RCAN_like"/>
    <property type="match status" value="1"/>
</dbReference>
<feature type="domain" description="Cwf19-like protein C-terminal" evidence="4">
    <location>
        <begin position="809"/>
        <end position="905"/>
    </location>
</feature>
<evidence type="ECO:0000313" key="6">
    <source>
        <dbReference type="EMBL" id="CAD7274832.1"/>
    </source>
</evidence>
<dbReference type="EMBL" id="CAJPEX010000308">
    <property type="protein sequence ID" value="CAG0914984.1"/>
    <property type="molecule type" value="Genomic_DNA"/>
</dbReference>
<feature type="region of interest" description="Disordered" evidence="3">
    <location>
        <begin position="424"/>
        <end position="520"/>
    </location>
</feature>
<dbReference type="Pfam" id="PF04676">
    <property type="entry name" value="CwfJ_C_2"/>
    <property type="match status" value="1"/>
</dbReference>
<dbReference type="GO" id="GO:0019722">
    <property type="term" value="P:calcium-mediated signaling"/>
    <property type="evidence" value="ECO:0007669"/>
    <property type="project" value="InterPro"/>
</dbReference>
<dbReference type="InterPro" id="IPR036265">
    <property type="entry name" value="HIT-like_sf"/>
</dbReference>
<evidence type="ECO:0000313" key="7">
    <source>
        <dbReference type="Proteomes" id="UP000678499"/>
    </source>
</evidence>